<keyword evidence="1" id="KW-1133">Transmembrane helix</keyword>
<dbReference type="STRING" id="1033802.SSPSH_001004"/>
<dbReference type="OrthoDB" id="9154118at2"/>
<dbReference type="Pfam" id="PF18926">
    <property type="entry name" value="DUF5676"/>
    <property type="match status" value="1"/>
</dbReference>
<name>U2FV92_9GAMM</name>
<evidence type="ECO:0000313" key="2">
    <source>
        <dbReference type="EMBL" id="ERJ19839.1"/>
    </source>
</evidence>
<comment type="caution">
    <text evidence="2">The sequence shown here is derived from an EMBL/GenBank/DDBJ whole genome shotgun (WGS) entry which is preliminary data.</text>
</comment>
<gene>
    <name evidence="2" type="ORF">SSPSH_001004</name>
</gene>
<reference evidence="2 3" key="1">
    <citation type="journal article" date="2011" name="J. Bacteriol.">
        <title>Genome sequence of Salinisphaera shabanensis, a gammaproteobacterium from the harsh, variable environment of the brine-seawater interface of the Shaban Deep in the Red Sea.</title>
        <authorList>
            <person name="Antunes A."/>
            <person name="Alam I."/>
            <person name="Bajic V.B."/>
            <person name="Stingl U."/>
        </authorList>
    </citation>
    <scope>NUCLEOTIDE SEQUENCE [LARGE SCALE GENOMIC DNA]</scope>
    <source>
        <strain evidence="2 3">E1L3A</strain>
    </source>
</reference>
<evidence type="ECO:0000313" key="3">
    <source>
        <dbReference type="Proteomes" id="UP000006242"/>
    </source>
</evidence>
<dbReference type="RefSeq" id="WP_006911956.1">
    <property type="nucleotide sequence ID" value="NZ_AFNV02000006.1"/>
</dbReference>
<protein>
    <submittedName>
        <fullName evidence="2">Uncharacterized protein</fullName>
    </submittedName>
</protein>
<sequence>MLNTKLVSWALALFGAVSFIICVIYGLVTPQSLHMHAFLEQVLPAFEWLTWWGFLLGLVESFVFGAYAGLVFCPIYNGLNRRFGNARES</sequence>
<proteinExistence type="predicted"/>
<dbReference type="Proteomes" id="UP000006242">
    <property type="component" value="Unassembled WGS sequence"/>
</dbReference>
<reference evidence="2 3" key="2">
    <citation type="journal article" date="2013" name="PLoS ONE">
        <title>INDIGO - INtegrated Data Warehouse of MIcrobial GenOmes with Examples from the Red Sea Extremophiles.</title>
        <authorList>
            <person name="Alam I."/>
            <person name="Antunes A."/>
            <person name="Kamau A.A."/>
            <person name="Ba Alawi W."/>
            <person name="Kalkatawi M."/>
            <person name="Stingl U."/>
            <person name="Bajic V.B."/>
        </authorList>
    </citation>
    <scope>NUCLEOTIDE SEQUENCE [LARGE SCALE GENOMIC DNA]</scope>
    <source>
        <strain evidence="2 3">E1L3A</strain>
    </source>
</reference>
<keyword evidence="1" id="KW-0812">Transmembrane</keyword>
<evidence type="ECO:0000256" key="1">
    <source>
        <dbReference type="SAM" id="Phobius"/>
    </source>
</evidence>
<keyword evidence="3" id="KW-1185">Reference proteome</keyword>
<keyword evidence="1" id="KW-0472">Membrane</keyword>
<dbReference type="AlphaFoldDB" id="U2FV92"/>
<accession>U2FV92</accession>
<dbReference type="eggNOG" id="ENOG50330AQ">
    <property type="taxonomic scope" value="Bacteria"/>
</dbReference>
<feature type="transmembrane region" description="Helical" evidence="1">
    <location>
        <begin position="7"/>
        <end position="28"/>
    </location>
</feature>
<feature type="transmembrane region" description="Helical" evidence="1">
    <location>
        <begin position="48"/>
        <end position="73"/>
    </location>
</feature>
<dbReference type="InterPro" id="IPR044020">
    <property type="entry name" value="DUF5676"/>
</dbReference>
<organism evidence="2 3">
    <name type="scientific">Salinisphaera shabanensis E1L3A</name>
    <dbReference type="NCBI Taxonomy" id="1033802"/>
    <lineage>
        <taxon>Bacteria</taxon>
        <taxon>Pseudomonadati</taxon>
        <taxon>Pseudomonadota</taxon>
        <taxon>Gammaproteobacteria</taxon>
        <taxon>Salinisphaerales</taxon>
        <taxon>Salinisphaeraceae</taxon>
        <taxon>Salinisphaera</taxon>
    </lineage>
</organism>
<dbReference type="EMBL" id="AFNV02000006">
    <property type="protein sequence ID" value="ERJ19839.1"/>
    <property type="molecule type" value="Genomic_DNA"/>
</dbReference>